<evidence type="ECO:0000256" key="1">
    <source>
        <dbReference type="ARBA" id="ARBA00009023"/>
    </source>
</evidence>
<protein>
    <submittedName>
        <fullName evidence="5">ABC transporter substrate-binding protein</fullName>
    </submittedName>
</protein>
<feature type="chain" id="PRO_5039220836" evidence="4">
    <location>
        <begin position="23"/>
        <end position="343"/>
    </location>
</feature>
<dbReference type="Proteomes" id="UP000076268">
    <property type="component" value="Unassembled WGS sequence"/>
</dbReference>
<gene>
    <name evidence="5" type="ORF">AXX12_16330</name>
</gene>
<dbReference type="GO" id="GO:0055085">
    <property type="term" value="P:transmembrane transport"/>
    <property type="evidence" value="ECO:0007669"/>
    <property type="project" value="InterPro"/>
</dbReference>
<dbReference type="Gene3D" id="3.40.190.170">
    <property type="entry name" value="Bacterial extracellular solute-binding protein, family 7"/>
    <property type="match status" value="1"/>
</dbReference>
<proteinExistence type="inferred from homology"/>
<name>A0A154BLS6_ANASB</name>
<dbReference type="CDD" id="cd13679">
    <property type="entry name" value="PBP2_TRAP_YiaO_like"/>
    <property type="match status" value="1"/>
</dbReference>
<reference evidence="5 6" key="1">
    <citation type="submission" date="2016-02" db="EMBL/GenBank/DDBJ databases">
        <title>Anaerosporomusa subterraneum gen. nov., sp. nov., a spore-forming obligate anaerobe isolated from saprolite.</title>
        <authorList>
            <person name="Choi J.K."/>
            <person name="Shah M."/>
            <person name="Yee N."/>
        </authorList>
    </citation>
    <scope>NUCLEOTIDE SEQUENCE [LARGE SCALE GENOMIC DNA]</scope>
    <source>
        <strain evidence="5 6">RU4</strain>
    </source>
</reference>
<keyword evidence="6" id="KW-1185">Reference proteome</keyword>
<comment type="caution">
    <text evidence="5">The sequence shown here is derived from an EMBL/GenBank/DDBJ whole genome shotgun (WGS) entry which is preliminary data.</text>
</comment>
<dbReference type="Pfam" id="PF03480">
    <property type="entry name" value="DctP"/>
    <property type="match status" value="1"/>
</dbReference>
<feature type="signal peptide" evidence="4">
    <location>
        <begin position="1"/>
        <end position="22"/>
    </location>
</feature>
<dbReference type="InterPro" id="IPR018389">
    <property type="entry name" value="DctP_fam"/>
</dbReference>
<dbReference type="InterPro" id="IPR038404">
    <property type="entry name" value="TRAP_DctP_sf"/>
</dbReference>
<organism evidence="5 6">
    <name type="scientific">Anaerosporomusa subterranea</name>
    <dbReference type="NCBI Taxonomy" id="1794912"/>
    <lineage>
        <taxon>Bacteria</taxon>
        <taxon>Bacillati</taxon>
        <taxon>Bacillota</taxon>
        <taxon>Negativicutes</taxon>
        <taxon>Acetonemataceae</taxon>
        <taxon>Anaerosporomusa</taxon>
    </lineage>
</organism>
<evidence type="ECO:0000256" key="4">
    <source>
        <dbReference type="SAM" id="SignalP"/>
    </source>
</evidence>
<dbReference type="PANTHER" id="PTHR33376">
    <property type="match status" value="1"/>
</dbReference>
<dbReference type="RefSeq" id="WP_066245869.1">
    <property type="nucleotide sequence ID" value="NZ_LSGP01000028.1"/>
</dbReference>
<evidence type="ECO:0000256" key="2">
    <source>
        <dbReference type="ARBA" id="ARBA00022448"/>
    </source>
</evidence>
<comment type="similarity">
    <text evidence="1">Belongs to the bacterial solute-binding protein 7 family.</text>
</comment>
<evidence type="ECO:0000256" key="3">
    <source>
        <dbReference type="ARBA" id="ARBA00022729"/>
    </source>
</evidence>
<keyword evidence="2" id="KW-0813">Transport</keyword>
<dbReference type="NCBIfam" id="TIGR00787">
    <property type="entry name" value="dctP"/>
    <property type="match status" value="1"/>
</dbReference>
<evidence type="ECO:0000313" key="5">
    <source>
        <dbReference type="EMBL" id="KYZ74790.1"/>
    </source>
</evidence>
<dbReference type="PANTHER" id="PTHR33376:SF7">
    <property type="entry name" value="C4-DICARBOXYLATE-BINDING PROTEIN DCTB"/>
    <property type="match status" value="1"/>
</dbReference>
<dbReference type="GO" id="GO:0030288">
    <property type="term" value="C:outer membrane-bounded periplasmic space"/>
    <property type="evidence" value="ECO:0007669"/>
    <property type="project" value="InterPro"/>
</dbReference>
<dbReference type="OrthoDB" id="9815946at2"/>
<dbReference type="PIRSF" id="PIRSF006470">
    <property type="entry name" value="DctB"/>
    <property type="match status" value="1"/>
</dbReference>
<dbReference type="AlphaFoldDB" id="A0A154BLS6"/>
<sequence>MAKLSRIVVALLVIAMAVSLLAGCGGSQPAQEKKAEKKVIKISIGLNDASPEYKGLAKWKELVDKESKGRLEIQIFPSAQLGDDIKTMTALRAGTLEMSGPSSSPISTIDKKWMVFDLPFLFASEKIVDSVLDGPFGQKMLDSLSANGLVGIMYMENGYRQLTNSKHAVKTPDDIKGLKIRTMENPVHLAAWRKLGANPTPMPFSEVFNAMQQKTIDGQENPNTTNFLQKFHEVQKYTTVSNHVYTPFVIMYSKKLWDALPKEDQELLKKTGKEASKWQREHNRKVDAEALEGLSKAGMTVTKLTPEQTKAFQDTTKDIAAQFENDIGKDILAEVKAEIAKVK</sequence>
<dbReference type="PROSITE" id="PS51257">
    <property type="entry name" value="PROKAR_LIPOPROTEIN"/>
    <property type="match status" value="1"/>
</dbReference>
<dbReference type="EMBL" id="LSGP01000028">
    <property type="protein sequence ID" value="KYZ74790.1"/>
    <property type="molecule type" value="Genomic_DNA"/>
</dbReference>
<evidence type="ECO:0000313" key="6">
    <source>
        <dbReference type="Proteomes" id="UP000076268"/>
    </source>
</evidence>
<dbReference type="NCBIfam" id="NF037995">
    <property type="entry name" value="TRAP_S1"/>
    <property type="match status" value="1"/>
</dbReference>
<keyword evidence="3 4" id="KW-0732">Signal</keyword>
<dbReference type="STRING" id="1794912.AXX12_16330"/>
<accession>A0A154BLS6</accession>
<dbReference type="InterPro" id="IPR004682">
    <property type="entry name" value="TRAP_DctP"/>
</dbReference>